<proteinExistence type="predicted"/>
<dbReference type="GO" id="GO:0016746">
    <property type="term" value="F:acyltransferase activity"/>
    <property type="evidence" value="ECO:0007669"/>
    <property type="project" value="UniProtKB-KW"/>
</dbReference>
<name>A0A9D2FX87_9BACT</name>
<keyword evidence="1" id="KW-0012">Acyltransferase</keyword>
<evidence type="ECO:0000313" key="2">
    <source>
        <dbReference type="Proteomes" id="UP000824055"/>
    </source>
</evidence>
<accession>A0A9D2FX87</accession>
<dbReference type="GO" id="GO:0042840">
    <property type="term" value="P:D-glucuronate catabolic process"/>
    <property type="evidence" value="ECO:0007669"/>
    <property type="project" value="TreeGrafter"/>
</dbReference>
<protein>
    <submittedName>
        <fullName evidence="1">Acyltransferase</fullName>
    </submittedName>
</protein>
<reference evidence="1" key="2">
    <citation type="submission" date="2021-04" db="EMBL/GenBank/DDBJ databases">
        <authorList>
            <person name="Gilroy R."/>
        </authorList>
    </citation>
    <scope>NUCLEOTIDE SEQUENCE</scope>
    <source>
        <strain evidence="1">ChiHecec3B27-8219</strain>
    </source>
</reference>
<dbReference type="Proteomes" id="UP000824055">
    <property type="component" value="Unassembled WGS sequence"/>
</dbReference>
<dbReference type="PANTHER" id="PTHR30068:SF3">
    <property type="entry name" value="PHOSPHOLIPID_GLYCEROL ACYLTRANSFERASE DOMAIN-CONTAINING PROTEIN"/>
    <property type="match status" value="1"/>
</dbReference>
<evidence type="ECO:0000313" key="1">
    <source>
        <dbReference type="EMBL" id="HIZ68475.1"/>
    </source>
</evidence>
<reference evidence="1" key="1">
    <citation type="journal article" date="2021" name="PeerJ">
        <title>Extensive microbial diversity within the chicken gut microbiome revealed by metagenomics and culture.</title>
        <authorList>
            <person name="Gilroy R."/>
            <person name="Ravi A."/>
            <person name="Getino M."/>
            <person name="Pursley I."/>
            <person name="Horton D.L."/>
            <person name="Alikhan N.F."/>
            <person name="Baker D."/>
            <person name="Gharbi K."/>
            <person name="Hall N."/>
            <person name="Watson M."/>
            <person name="Adriaenssens E.M."/>
            <person name="Foster-Nyarko E."/>
            <person name="Jarju S."/>
            <person name="Secka A."/>
            <person name="Antonio M."/>
            <person name="Oren A."/>
            <person name="Chaudhuri R.R."/>
            <person name="La Ragione R."/>
            <person name="Hildebrand F."/>
            <person name="Pallen M.J."/>
        </authorList>
    </citation>
    <scope>NUCLEOTIDE SEQUENCE</scope>
    <source>
        <strain evidence="1">ChiHecec3B27-8219</strain>
    </source>
</reference>
<gene>
    <name evidence="1" type="ORF">H9966_01075</name>
</gene>
<dbReference type="PANTHER" id="PTHR30068">
    <property type="entry name" value="URONATE ISOMERASE"/>
    <property type="match status" value="1"/>
</dbReference>
<dbReference type="GO" id="GO:0019698">
    <property type="term" value="P:D-galacturonate catabolic process"/>
    <property type="evidence" value="ECO:0007669"/>
    <property type="project" value="TreeGrafter"/>
</dbReference>
<dbReference type="EMBL" id="DXBE01000011">
    <property type="protein sequence ID" value="HIZ68475.1"/>
    <property type="molecule type" value="Genomic_DNA"/>
</dbReference>
<sequence length="385" mass="44428">MTIPQEFDEIRPFEAEDLPAAFERLSQQTQFQAVLAYIYPHVPFQALMEKMKNCHSGLEFQKTFCYDFINELLAKAAKQCDMCCDALDINGRYTFISNHRDIVLDSALLSKFLLDAGFSTTCEIAIGDNLLALPWVKDLVRINKSFIVERGLPMRQMLSASKRLSGYMHFAINKKHENIWIAQREGRAKDSDDRTQEAVLKMMAMSGEGSVVERLMELHLAPLSISYEYDPCDYLKAKEFQLKRDIPGWKKSAADDVLSMKTGILGYKGNIHYHVAPCIDNFLANINPATPKTDLYMIIAKHIDQEIHRHYRLYANNYVALDLLEGTDTYACHYTQEEKEAFEKYVEERIDMVDLENKDDAFLRERILTMYANPARNYLLATHQK</sequence>
<dbReference type="AlphaFoldDB" id="A0A9D2FX87"/>
<organism evidence="1 2">
    <name type="scientific">Candidatus Prevotella avicola</name>
    <dbReference type="NCBI Taxonomy" id="2838738"/>
    <lineage>
        <taxon>Bacteria</taxon>
        <taxon>Pseudomonadati</taxon>
        <taxon>Bacteroidota</taxon>
        <taxon>Bacteroidia</taxon>
        <taxon>Bacteroidales</taxon>
        <taxon>Prevotellaceae</taxon>
        <taxon>Prevotella</taxon>
    </lineage>
</organism>
<keyword evidence="1" id="KW-0808">Transferase</keyword>
<comment type="caution">
    <text evidence="1">The sequence shown here is derived from an EMBL/GenBank/DDBJ whole genome shotgun (WGS) entry which is preliminary data.</text>
</comment>